<evidence type="ECO:0000256" key="6">
    <source>
        <dbReference type="PROSITE-ProRule" id="PRU00283"/>
    </source>
</evidence>
<dbReference type="PANTHER" id="PTHR24115">
    <property type="entry name" value="KINESIN-RELATED"/>
    <property type="match status" value="1"/>
</dbReference>
<evidence type="ECO:0000256" key="9">
    <source>
        <dbReference type="SAM" id="MobiDB-lite"/>
    </source>
</evidence>
<reference evidence="12" key="1">
    <citation type="submission" date="2025-08" db="UniProtKB">
        <authorList>
            <consortium name="RefSeq"/>
        </authorList>
    </citation>
    <scope>IDENTIFICATION</scope>
</reference>
<organism evidence="11 12">
    <name type="scientific">Erinaceus europaeus</name>
    <name type="common">Western European hedgehog</name>
    <dbReference type="NCBI Taxonomy" id="9365"/>
    <lineage>
        <taxon>Eukaryota</taxon>
        <taxon>Metazoa</taxon>
        <taxon>Chordata</taxon>
        <taxon>Craniata</taxon>
        <taxon>Vertebrata</taxon>
        <taxon>Euteleostomi</taxon>
        <taxon>Mammalia</taxon>
        <taxon>Eutheria</taxon>
        <taxon>Laurasiatheria</taxon>
        <taxon>Eulipotyphla</taxon>
        <taxon>Erinaceidae</taxon>
        <taxon>Erinaceinae</taxon>
        <taxon>Erinaceus</taxon>
    </lineage>
</organism>
<name>A0ABM3W4U3_ERIEU</name>
<feature type="coiled-coil region" evidence="8">
    <location>
        <begin position="545"/>
        <end position="611"/>
    </location>
</feature>
<evidence type="ECO:0000259" key="10">
    <source>
        <dbReference type="PROSITE" id="PS50067"/>
    </source>
</evidence>
<protein>
    <recommendedName>
        <fullName evidence="7">Kinesin-like protein</fullName>
    </recommendedName>
</protein>
<dbReference type="SUPFAM" id="SSF52540">
    <property type="entry name" value="P-loop containing nucleoside triphosphate hydrolases"/>
    <property type="match status" value="1"/>
</dbReference>
<dbReference type="GeneID" id="103124224"/>
<dbReference type="InterPro" id="IPR027640">
    <property type="entry name" value="Kinesin-like_fam"/>
</dbReference>
<evidence type="ECO:0000313" key="11">
    <source>
        <dbReference type="Proteomes" id="UP001652624"/>
    </source>
</evidence>
<dbReference type="CDD" id="cd01368">
    <property type="entry name" value="KISc_KIF23_like"/>
    <property type="match status" value="1"/>
</dbReference>
<dbReference type="Proteomes" id="UP001652624">
    <property type="component" value="Chromosome 16"/>
</dbReference>
<keyword evidence="2" id="KW-0963">Cytoplasm</keyword>
<evidence type="ECO:0000256" key="2">
    <source>
        <dbReference type="ARBA" id="ARBA00022490"/>
    </source>
</evidence>
<keyword evidence="4 6" id="KW-0067">ATP-binding</keyword>
<feature type="region of interest" description="Disordered" evidence="9">
    <location>
        <begin position="935"/>
        <end position="954"/>
    </location>
</feature>
<feature type="compositionally biased region" description="Basic and acidic residues" evidence="9">
    <location>
        <begin position="666"/>
        <end position="678"/>
    </location>
</feature>
<evidence type="ECO:0000256" key="7">
    <source>
        <dbReference type="RuleBase" id="RU000394"/>
    </source>
</evidence>
<dbReference type="InterPro" id="IPR036961">
    <property type="entry name" value="Kinesin_motor_dom_sf"/>
</dbReference>
<dbReference type="Pfam" id="PF16540">
    <property type="entry name" value="MKLP1_Arf_bdg"/>
    <property type="match status" value="1"/>
</dbReference>
<dbReference type="InterPro" id="IPR027417">
    <property type="entry name" value="P-loop_NTPase"/>
</dbReference>
<evidence type="ECO:0000256" key="4">
    <source>
        <dbReference type="ARBA" id="ARBA00022840"/>
    </source>
</evidence>
<dbReference type="RefSeq" id="XP_060031609.1">
    <property type="nucleotide sequence ID" value="XM_060175626.1"/>
</dbReference>
<dbReference type="InterPro" id="IPR038105">
    <property type="entry name" value="Kif23_Arf-bd_sf"/>
</dbReference>
<comment type="similarity">
    <text evidence="6 7">Belongs to the TRAFAC class myosin-kinesin ATPase superfamily. Kinesin family.</text>
</comment>
<sequence>MKSARAKTPRKALAKKGSQTSLKDPVGVYCRVRPLSSPEQECCIEVINSTTVQLHTPEGYRLNRNGDYRETQYSFQQVFGMHTTQKELFDVVANPLVDNLIHGKNGLLFTYGVTGSGKTHTMTGSPGDGGLLPRCLDMIFNSIGSLQAKRYVFKSNDRNSMDIQCEVDALLERQKREAMPVPKTPSSKRPVDPEFADMLTVREFCKVDEVDEDSVYGVFVSYVEIYNNYIYDLLEEAPLDPVKPKLPQSRMLREDKNHNMYVAGCTEVEVKSTEEAFEVFWRGQKKRRIANTHLNRESSRSHSVFNIKLVQAPLDADGDTVLQEKEQIVVSQLSLVDLAGSERTTRTKAEGSRLREAGNINQSLMTLRTCMEVLRENQMSGTNKMVPYRDSKLTHLFKNYFDGEGRVRMIVCVNPKAEDYEESLQVMRFAEVTQEVEVTRPADRAICGLTPGRRFKNQVRGGPVGDELLVAEAVLQGFPPLPSCELLDVNDDQTLPRLIEALEKRHQLRQSMMDDFSRQARAFRAMLQEVDSAVFNKESYVQGQLNEKEKVISAHRTELERLEKKNKTLEYKIEILEKTTAIYEEDKRSLQQELETQAQKLQRQFSDKRRLEARLQGMVTETTVKWEKECERRVAAKQLEMQNKLWVKDEKLKQLKAIVTEPGAGRPERPARERDRQRGAPRSGSPPPVPPPSTHIAPLAGGQQLVGQPPLHRRSNSCSSISVASCVTEWEQKAPACHTPSHVTSIVRRRQQEPGQSKSCVVSDRRRGPCWPEAREAAPTSFRAELDLQAEPAARNAPPVCLRHRRSRSAGDRWVDHKPASNVQTETVMQPHVPHSITVAVANEKALAKCEKYMLTHQELASDGEIQTKLIKGDVFKTRGGGQSVQFTDIETLKQESPTGRKRRSSSGAAAQPDGAESEWTDVETRCSVAVEMRAGSQLGPGYQHHAQPKRKKP</sequence>
<dbReference type="PANTHER" id="PTHR24115:SF600">
    <property type="entry name" value="KINESIN-LIKE PROTEIN KIF23"/>
    <property type="match status" value="1"/>
</dbReference>
<feature type="region of interest" description="Disordered" evidence="9">
    <location>
        <begin position="658"/>
        <end position="714"/>
    </location>
</feature>
<feature type="compositionally biased region" description="Pro residues" evidence="9">
    <location>
        <begin position="684"/>
        <end position="693"/>
    </location>
</feature>
<keyword evidence="6 7" id="KW-0505">Motor protein</keyword>
<feature type="binding site" evidence="6">
    <location>
        <begin position="112"/>
        <end position="119"/>
    </location>
    <ligand>
        <name>ATP</name>
        <dbReference type="ChEBI" id="CHEBI:30616"/>
    </ligand>
</feature>
<dbReference type="PROSITE" id="PS00411">
    <property type="entry name" value="KINESIN_MOTOR_1"/>
    <property type="match status" value="1"/>
</dbReference>
<evidence type="ECO:0000256" key="8">
    <source>
        <dbReference type="SAM" id="Coils"/>
    </source>
</evidence>
<evidence type="ECO:0000256" key="5">
    <source>
        <dbReference type="ARBA" id="ARBA00023212"/>
    </source>
</evidence>
<keyword evidence="7" id="KW-0493">Microtubule</keyword>
<feature type="domain" description="Kinesin motor" evidence="10">
    <location>
        <begin position="25"/>
        <end position="436"/>
    </location>
</feature>
<dbReference type="InterPro" id="IPR032384">
    <property type="entry name" value="Kif23_Arf-bd"/>
</dbReference>
<accession>A0ABM3W4U3</accession>
<dbReference type="PRINTS" id="PR00380">
    <property type="entry name" value="KINESINHEAVY"/>
</dbReference>
<dbReference type="SMART" id="SM00129">
    <property type="entry name" value="KISc"/>
    <property type="match status" value="1"/>
</dbReference>
<evidence type="ECO:0000256" key="1">
    <source>
        <dbReference type="ARBA" id="ARBA00004245"/>
    </source>
</evidence>
<dbReference type="Gene3D" id="2.60.40.4330">
    <property type="entry name" value="Kinesin-like protein Kif23, Arf6-interacting domain"/>
    <property type="match status" value="1"/>
</dbReference>
<dbReference type="InterPro" id="IPR019821">
    <property type="entry name" value="Kinesin_motor_CS"/>
</dbReference>
<dbReference type="Pfam" id="PF00225">
    <property type="entry name" value="Kinesin"/>
    <property type="match status" value="1"/>
</dbReference>
<feature type="region of interest" description="Disordered" evidence="9">
    <location>
        <begin position="895"/>
        <end position="923"/>
    </location>
</feature>
<gene>
    <name evidence="12" type="primary">KIF23</name>
</gene>
<proteinExistence type="inferred from homology"/>
<evidence type="ECO:0000313" key="12">
    <source>
        <dbReference type="RefSeq" id="XP_060031609.1"/>
    </source>
</evidence>
<keyword evidence="8" id="KW-0175">Coiled coil</keyword>
<keyword evidence="5" id="KW-0206">Cytoskeleton</keyword>
<keyword evidence="3 6" id="KW-0547">Nucleotide-binding</keyword>
<dbReference type="PROSITE" id="PS50067">
    <property type="entry name" value="KINESIN_MOTOR_2"/>
    <property type="match status" value="1"/>
</dbReference>
<dbReference type="InterPro" id="IPR001752">
    <property type="entry name" value="Kinesin_motor_dom"/>
</dbReference>
<keyword evidence="11" id="KW-1185">Reference proteome</keyword>
<comment type="subcellular location">
    <subcellularLocation>
        <location evidence="1">Cytoplasm</location>
        <location evidence="1">Cytoskeleton</location>
    </subcellularLocation>
</comment>
<evidence type="ECO:0000256" key="3">
    <source>
        <dbReference type="ARBA" id="ARBA00022741"/>
    </source>
</evidence>
<dbReference type="Gene3D" id="3.40.850.10">
    <property type="entry name" value="Kinesin motor domain"/>
    <property type="match status" value="1"/>
</dbReference>